<evidence type="ECO:0000256" key="1">
    <source>
        <dbReference type="ARBA" id="ARBA00022833"/>
    </source>
</evidence>
<dbReference type="EMBL" id="KV454211">
    <property type="protein sequence ID" value="ODQ58684.1"/>
    <property type="molecule type" value="Genomic_DNA"/>
</dbReference>
<name>A0A1E3P090_WICAA</name>
<dbReference type="GO" id="GO:0006351">
    <property type="term" value="P:DNA-templated transcription"/>
    <property type="evidence" value="ECO:0007669"/>
    <property type="project" value="InterPro"/>
</dbReference>
<accession>A0A1E3P090</accession>
<keyword evidence="2" id="KW-0805">Transcription regulation</keyword>
<organism evidence="7 8">
    <name type="scientific">Wickerhamomyces anomalus (strain ATCC 58044 / CBS 1984 / NCYC 433 / NRRL Y-366-8)</name>
    <name type="common">Yeast</name>
    <name type="synonym">Hansenula anomala</name>
    <dbReference type="NCBI Taxonomy" id="683960"/>
    <lineage>
        <taxon>Eukaryota</taxon>
        <taxon>Fungi</taxon>
        <taxon>Dikarya</taxon>
        <taxon>Ascomycota</taxon>
        <taxon>Saccharomycotina</taxon>
        <taxon>Saccharomycetes</taxon>
        <taxon>Phaffomycetales</taxon>
        <taxon>Wickerhamomycetaceae</taxon>
        <taxon>Wickerhamomyces</taxon>
    </lineage>
</organism>
<evidence type="ECO:0000256" key="2">
    <source>
        <dbReference type="ARBA" id="ARBA00023015"/>
    </source>
</evidence>
<dbReference type="GO" id="GO:0008270">
    <property type="term" value="F:zinc ion binding"/>
    <property type="evidence" value="ECO:0007669"/>
    <property type="project" value="InterPro"/>
</dbReference>
<gene>
    <name evidence="7" type="ORF">WICANDRAFT_15953</name>
</gene>
<evidence type="ECO:0000256" key="3">
    <source>
        <dbReference type="ARBA" id="ARBA00023163"/>
    </source>
</evidence>
<keyword evidence="8" id="KW-1185">Reference proteome</keyword>
<dbReference type="GO" id="GO:0003677">
    <property type="term" value="F:DNA binding"/>
    <property type="evidence" value="ECO:0007669"/>
    <property type="project" value="InterPro"/>
</dbReference>
<dbReference type="InterPro" id="IPR051127">
    <property type="entry name" value="Fungal_SecMet_Regulators"/>
</dbReference>
<dbReference type="PANTHER" id="PTHR47424:SF6">
    <property type="entry name" value="PROLINE UTILIZATION TRANS-ACTIVATOR"/>
    <property type="match status" value="1"/>
</dbReference>
<proteinExistence type="predicted"/>
<feature type="non-terminal residue" evidence="7">
    <location>
        <position position="1"/>
    </location>
</feature>
<dbReference type="Pfam" id="PF04082">
    <property type="entry name" value="Fungal_trans"/>
    <property type="match status" value="1"/>
</dbReference>
<feature type="domain" description="Xylanolytic transcriptional activator regulatory" evidence="6">
    <location>
        <begin position="231"/>
        <end position="305"/>
    </location>
</feature>
<dbReference type="SMART" id="SM00906">
    <property type="entry name" value="Fungal_trans"/>
    <property type="match status" value="1"/>
</dbReference>
<dbReference type="OrthoDB" id="3364175at2759"/>
<dbReference type="GeneID" id="30197913"/>
<evidence type="ECO:0000256" key="4">
    <source>
        <dbReference type="ARBA" id="ARBA00023242"/>
    </source>
</evidence>
<dbReference type="STRING" id="683960.A0A1E3P090"/>
<dbReference type="AlphaFoldDB" id="A0A1E3P090"/>
<evidence type="ECO:0000259" key="6">
    <source>
        <dbReference type="SMART" id="SM00906"/>
    </source>
</evidence>
<dbReference type="Proteomes" id="UP000094112">
    <property type="component" value="Unassembled WGS sequence"/>
</dbReference>
<keyword evidence="3" id="KW-0804">Transcription</keyword>
<reference evidence="7 8" key="1">
    <citation type="journal article" date="2016" name="Proc. Natl. Acad. Sci. U.S.A.">
        <title>Comparative genomics of biotechnologically important yeasts.</title>
        <authorList>
            <person name="Riley R."/>
            <person name="Haridas S."/>
            <person name="Wolfe K.H."/>
            <person name="Lopes M.R."/>
            <person name="Hittinger C.T."/>
            <person name="Goeker M."/>
            <person name="Salamov A.A."/>
            <person name="Wisecaver J.H."/>
            <person name="Long T.M."/>
            <person name="Calvey C.H."/>
            <person name="Aerts A.L."/>
            <person name="Barry K.W."/>
            <person name="Choi C."/>
            <person name="Clum A."/>
            <person name="Coughlan A.Y."/>
            <person name="Deshpande S."/>
            <person name="Douglass A.P."/>
            <person name="Hanson S.J."/>
            <person name="Klenk H.-P."/>
            <person name="LaButti K.M."/>
            <person name="Lapidus A."/>
            <person name="Lindquist E.A."/>
            <person name="Lipzen A.M."/>
            <person name="Meier-Kolthoff J.P."/>
            <person name="Ohm R.A."/>
            <person name="Otillar R.P."/>
            <person name="Pangilinan J.L."/>
            <person name="Peng Y."/>
            <person name="Rokas A."/>
            <person name="Rosa C.A."/>
            <person name="Scheuner C."/>
            <person name="Sibirny A.A."/>
            <person name="Slot J.C."/>
            <person name="Stielow J.B."/>
            <person name="Sun H."/>
            <person name="Kurtzman C.P."/>
            <person name="Blackwell M."/>
            <person name="Grigoriev I.V."/>
            <person name="Jeffries T.W."/>
        </authorList>
    </citation>
    <scope>NUCLEOTIDE SEQUENCE [LARGE SCALE GENOMIC DNA]</scope>
    <source>
        <strain evidence="8">ATCC 58044 / CBS 1984 / NCYC 433 / NRRL Y-366-8</strain>
    </source>
</reference>
<dbReference type="CDD" id="cd12148">
    <property type="entry name" value="fungal_TF_MHR"/>
    <property type="match status" value="1"/>
</dbReference>
<feature type="region of interest" description="Disordered" evidence="5">
    <location>
        <begin position="14"/>
        <end position="35"/>
    </location>
</feature>
<sequence>FLPPSLQPLFHFPLSIQPNEEEEDNDETKKNNDMTLVPEEEGLNSRLLYDTGGNLRYIGESSAGSFLPQCRKVFQKILGISKFTHDPQRFLMIDSPATRGMRVPVNLPPRDYANHLIQLFKKYINNVSYVFNEEYFEKTLIETVFNNPLNATPKQLCLVYLILAIGSIFAKIELQRSIFPFAINYFVEPHVFFESAQHLLQSTLNDSNLWLVETYYLMYFYDELNMTRNTSWINLGTAIRYAQGLGMQRRYVNESFKDPEYTLHRRKLFRSLYIADRLCAIHLGRSLTINDVEWDDKNSLNQFNDLQNEMLKVCLLNGKILTKVYHNPAIGMKNALKLAIELKIFTVNSSISKSLSLQNTLKYNDNHGLLWLHINHLDGIILLARPFFFFIILIKLKFIKFDEESKNYSNLRNFYQSCIKASLLTIKLIEFYFVNNLHPLKGYTIISCSFHAGLIIGMILLLQSQNIDDNLFDSKANVNGGESSKVVCISAMNSTISVLRHYGAIDPTSKRYGEILSNMMDATK</sequence>
<dbReference type="PANTHER" id="PTHR47424">
    <property type="entry name" value="REGULATORY PROTEIN GAL4"/>
    <property type="match status" value="1"/>
</dbReference>
<protein>
    <recommendedName>
        <fullName evidence="6">Xylanolytic transcriptional activator regulatory domain-containing protein</fullName>
    </recommendedName>
</protein>
<keyword evidence="1" id="KW-0862">Zinc</keyword>
<evidence type="ECO:0000313" key="8">
    <source>
        <dbReference type="Proteomes" id="UP000094112"/>
    </source>
</evidence>
<keyword evidence="4" id="KW-0539">Nucleus</keyword>
<feature type="non-terminal residue" evidence="7">
    <location>
        <position position="524"/>
    </location>
</feature>
<evidence type="ECO:0000313" key="7">
    <source>
        <dbReference type="EMBL" id="ODQ58684.1"/>
    </source>
</evidence>
<dbReference type="RefSeq" id="XP_019037891.1">
    <property type="nucleotide sequence ID" value="XM_019180667.1"/>
</dbReference>
<dbReference type="InterPro" id="IPR007219">
    <property type="entry name" value="XnlR_reg_dom"/>
</dbReference>
<evidence type="ECO:0000256" key="5">
    <source>
        <dbReference type="SAM" id="MobiDB-lite"/>
    </source>
</evidence>